<feature type="transmembrane region" description="Helical" evidence="7">
    <location>
        <begin position="117"/>
        <end position="137"/>
    </location>
</feature>
<keyword evidence="4 7" id="KW-0812">Transmembrane</keyword>
<dbReference type="EMBL" id="JAGKSP010000002">
    <property type="protein sequence ID" value="MBP3962393.1"/>
    <property type="molecule type" value="Genomic_DNA"/>
</dbReference>
<evidence type="ECO:0000256" key="6">
    <source>
        <dbReference type="ARBA" id="ARBA00023136"/>
    </source>
</evidence>
<evidence type="ECO:0000256" key="2">
    <source>
        <dbReference type="ARBA" id="ARBA00007430"/>
    </source>
</evidence>
<accession>A0ABS5C8Q2</accession>
<comment type="caution">
    <text evidence="8">The sequence shown here is derived from an EMBL/GenBank/DDBJ whole genome shotgun (WGS) entry which is preliminary data.</text>
</comment>
<dbReference type="RefSeq" id="WP_210656566.1">
    <property type="nucleotide sequence ID" value="NZ_JAGKSP010000002.1"/>
</dbReference>
<dbReference type="PANTHER" id="PTHR30250">
    <property type="entry name" value="PST FAMILY PREDICTED COLANIC ACID TRANSPORTER"/>
    <property type="match status" value="1"/>
</dbReference>
<evidence type="ECO:0000256" key="5">
    <source>
        <dbReference type="ARBA" id="ARBA00022989"/>
    </source>
</evidence>
<protein>
    <submittedName>
        <fullName evidence="8">Lipopolysaccharide biosynthesis protein</fullName>
    </submittedName>
</protein>
<feature type="transmembrane region" description="Helical" evidence="7">
    <location>
        <begin position="293"/>
        <end position="313"/>
    </location>
</feature>
<feature type="transmembrane region" description="Helical" evidence="7">
    <location>
        <begin position="417"/>
        <end position="437"/>
    </location>
</feature>
<evidence type="ECO:0000256" key="7">
    <source>
        <dbReference type="SAM" id="Phobius"/>
    </source>
</evidence>
<feature type="transmembrane region" description="Helical" evidence="7">
    <location>
        <begin position="176"/>
        <end position="194"/>
    </location>
</feature>
<evidence type="ECO:0000313" key="8">
    <source>
        <dbReference type="EMBL" id="MBP3962393.1"/>
    </source>
</evidence>
<keyword evidence="9" id="KW-1185">Reference proteome</keyword>
<evidence type="ECO:0000256" key="4">
    <source>
        <dbReference type="ARBA" id="ARBA00022692"/>
    </source>
</evidence>
<comment type="similarity">
    <text evidence="2">Belongs to the polysaccharide synthase family.</text>
</comment>
<feature type="transmembrane region" description="Helical" evidence="7">
    <location>
        <begin position="21"/>
        <end position="40"/>
    </location>
</feature>
<dbReference type="Pfam" id="PF13440">
    <property type="entry name" value="Polysacc_synt_3"/>
    <property type="match status" value="1"/>
</dbReference>
<dbReference type="Proteomes" id="UP000673394">
    <property type="component" value="Unassembled WGS sequence"/>
</dbReference>
<dbReference type="CDD" id="cd13127">
    <property type="entry name" value="MATE_tuaB_like"/>
    <property type="match status" value="1"/>
</dbReference>
<gene>
    <name evidence="8" type="ORF">I8J30_06710</name>
</gene>
<feature type="transmembrane region" description="Helical" evidence="7">
    <location>
        <begin position="366"/>
        <end position="397"/>
    </location>
</feature>
<keyword evidence="3" id="KW-1003">Cell membrane</keyword>
<proteinExistence type="inferred from homology"/>
<keyword evidence="6 7" id="KW-0472">Membrane</keyword>
<sequence>MGDKLLKNKVISGVFWAFSERVISQGVSFVLSIILARLLMPNEYGIIALVLVFTNLANVFVSNGIGETLIQKKDADETDFSSLFYFSLTVSVGLYMMLFFLAPYIAVFYDNSELESVLRVIALIIPLSSIITIQQAYVSKKMMFKKMFFSTIGGTLASGLIGIVMAYYGYGVWSLVAQYLINAVVNTIVLFFIAQWRPKLKFSINSVKQLVGFGWKLVVANFINVFYAELRSLMIGKLYTPAALAYYNRGNQFPNLLITSIDTAVGKVLFPAMAEVNNDTAHLKNVTRRSMKVTAYIIFPLMIGLMSIAPSLIELLLTRKWMEAVPFLQICCVFWLFQPVQTANWQAIKALGRSDMIMKLEIYKKIIGVTLLLISMNISVYAIAMSNAAFAGISMLINMLPNKRLMNYSMPEQFRDLAPSLLLSLVMGGSIYTISWLSLPTIAILFLQIGCGAIIYVGASHLFKLDSYVYLLSMLSTKLRRRSNVLTSTQGIVIKKW</sequence>
<evidence type="ECO:0000256" key="1">
    <source>
        <dbReference type="ARBA" id="ARBA00004651"/>
    </source>
</evidence>
<feature type="transmembrane region" description="Helical" evidence="7">
    <location>
        <begin position="149"/>
        <end position="170"/>
    </location>
</feature>
<dbReference type="InterPro" id="IPR050833">
    <property type="entry name" value="Poly_Biosynth_Transport"/>
</dbReference>
<feature type="transmembrane region" description="Helical" evidence="7">
    <location>
        <begin position="82"/>
        <end position="105"/>
    </location>
</feature>
<comment type="subcellular location">
    <subcellularLocation>
        <location evidence="1">Cell membrane</location>
        <topology evidence="1">Multi-pass membrane protein</topology>
    </subcellularLocation>
</comment>
<evidence type="ECO:0000313" key="9">
    <source>
        <dbReference type="Proteomes" id="UP000673394"/>
    </source>
</evidence>
<feature type="transmembrane region" description="Helical" evidence="7">
    <location>
        <begin position="46"/>
        <end position="70"/>
    </location>
</feature>
<evidence type="ECO:0000256" key="3">
    <source>
        <dbReference type="ARBA" id="ARBA00022475"/>
    </source>
</evidence>
<keyword evidence="5 7" id="KW-1133">Transmembrane helix</keyword>
<organism evidence="8 9">
    <name type="scientific">Paenibacillus lignilyticus</name>
    <dbReference type="NCBI Taxonomy" id="1172615"/>
    <lineage>
        <taxon>Bacteria</taxon>
        <taxon>Bacillati</taxon>
        <taxon>Bacillota</taxon>
        <taxon>Bacilli</taxon>
        <taxon>Bacillales</taxon>
        <taxon>Paenibacillaceae</taxon>
        <taxon>Paenibacillus</taxon>
    </lineage>
</organism>
<dbReference type="PANTHER" id="PTHR30250:SF10">
    <property type="entry name" value="LIPOPOLYSACCHARIDE BIOSYNTHESIS PROTEIN WZXC"/>
    <property type="match status" value="1"/>
</dbReference>
<feature type="transmembrane region" description="Helical" evidence="7">
    <location>
        <begin position="444"/>
        <end position="463"/>
    </location>
</feature>
<name>A0ABS5C8Q2_9BACL</name>
<reference evidence="8 9" key="1">
    <citation type="submission" date="2021-04" db="EMBL/GenBank/DDBJ databases">
        <title>Paenibacillus sp. DLE-14 whole genome sequence.</title>
        <authorList>
            <person name="Ham Y.J."/>
        </authorList>
    </citation>
    <scope>NUCLEOTIDE SEQUENCE [LARGE SCALE GENOMIC DNA]</scope>
    <source>
        <strain evidence="8 9">DLE-14</strain>
    </source>
</reference>